<dbReference type="AlphaFoldDB" id="A0AA95SP08"/>
<keyword evidence="3" id="KW-0472">Membrane</keyword>
<keyword evidence="3" id="KW-0812">Transmembrane</keyword>
<dbReference type="Proteomes" id="UP001177769">
    <property type="component" value="Chromosome"/>
</dbReference>
<feature type="region of interest" description="Disordered" evidence="2">
    <location>
        <begin position="288"/>
        <end position="311"/>
    </location>
</feature>
<protein>
    <submittedName>
        <fullName evidence="4">Uncharacterized protein</fullName>
    </submittedName>
</protein>
<organism evidence="4 5">
    <name type="scientific">Paucibacter sediminis</name>
    <dbReference type="NCBI Taxonomy" id="3019553"/>
    <lineage>
        <taxon>Bacteria</taxon>
        <taxon>Pseudomonadati</taxon>
        <taxon>Pseudomonadota</taxon>
        <taxon>Betaproteobacteria</taxon>
        <taxon>Burkholderiales</taxon>
        <taxon>Sphaerotilaceae</taxon>
        <taxon>Roseateles</taxon>
    </lineage>
</organism>
<evidence type="ECO:0000256" key="1">
    <source>
        <dbReference type="SAM" id="Coils"/>
    </source>
</evidence>
<keyword evidence="5" id="KW-1185">Reference proteome</keyword>
<feature type="coiled-coil region" evidence="1">
    <location>
        <begin position="135"/>
        <end position="162"/>
    </location>
</feature>
<evidence type="ECO:0000256" key="3">
    <source>
        <dbReference type="SAM" id="Phobius"/>
    </source>
</evidence>
<evidence type="ECO:0000313" key="5">
    <source>
        <dbReference type="Proteomes" id="UP001177769"/>
    </source>
</evidence>
<feature type="transmembrane region" description="Helical" evidence="3">
    <location>
        <begin position="12"/>
        <end position="31"/>
    </location>
</feature>
<evidence type="ECO:0000313" key="4">
    <source>
        <dbReference type="EMBL" id="WIT10356.1"/>
    </source>
</evidence>
<dbReference type="KEGG" id="pais:PFX98_15705"/>
<reference evidence="4" key="1">
    <citation type="submission" date="2023-01" db="EMBL/GenBank/DDBJ databases">
        <title>Whole genome sequence of Paucibacter sp. S2-9 isolated from pond sediment.</title>
        <authorList>
            <person name="Jung J.Y."/>
        </authorList>
    </citation>
    <scope>NUCLEOTIDE SEQUENCE</scope>
    <source>
        <strain evidence="4">S2-9</strain>
    </source>
</reference>
<accession>A0AA95SP08</accession>
<keyword evidence="3" id="KW-1133">Transmembrane helix</keyword>
<gene>
    <name evidence="4" type="ORF">PFX98_15705</name>
</gene>
<keyword evidence="1" id="KW-0175">Coiled coil</keyword>
<evidence type="ECO:0000256" key="2">
    <source>
        <dbReference type="SAM" id="MobiDB-lite"/>
    </source>
</evidence>
<dbReference type="EMBL" id="CP116346">
    <property type="protein sequence ID" value="WIT10356.1"/>
    <property type="molecule type" value="Genomic_DNA"/>
</dbReference>
<sequence>MALELSLDGLAALSLFVANVVVGVVSIGTYWRMTRYEQSNHLHIVNALRETRDAGREAKIATRELLRMVERQEQGRGAALQASDLEALRELPQLLRLLLEGGAREGDDAAQEPAQRLRWPDTVQELNQESLDQLKRSHRNEVDRMLAQRRHLQMELAGARERLEENARVLNSFRSRTSQSLQSQVELSGARQQLEQTRANMLQLQDKLAQMETRADKAERNVARLQRDLEEAALRPGEATPAAQAQTEQASRETLLGLEREAQAQRDQLADAERTIQKLRRDLEILAADPPEHGGESAAEPGHDQARARLEAEVEQLKARVDDLQDALRRNVVEKEFIEEHYLAETRKRQPPAEP</sequence>
<proteinExistence type="predicted"/>
<dbReference type="RefSeq" id="WP_285231424.1">
    <property type="nucleotide sequence ID" value="NZ_CP116346.1"/>
</dbReference>
<name>A0AA95SP08_9BURK</name>